<proteinExistence type="predicted"/>
<name>A0A345YJE6_9SPHN</name>
<accession>A0A345YJE6</accession>
<protein>
    <submittedName>
        <fullName evidence="2">Uncharacterized protein</fullName>
    </submittedName>
</protein>
<dbReference type="KEGG" id="err:DVR09_16475"/>
<geneLocation type="plasmid" evidence="2 3">
    <name>unnamed</name>
</geneLocation>
<sequence>MTGNITCPYCSSLTLRMTGRELHPSRSELINKHYHVCRACDAWAVCTDGTWEPIGPLANPELRRARQEAHAALERIWDNAMRENDWSKSKARNLTYIWMSDEMSIDQKDLQIGRFDLPRCNLLLLIEKHRTPDLASISPERARAAARSKFGRKFSKPWQRDAATRKRRRVG</sequence>
<reference evidence="2 3" key="1">
    <citation type="submission" date="2018-07" db="EMBL/GenBank/DDBJ databases">
        <title>Genome sequence of Erythrobacter strain YH-07, an antagonistic bacterium isolated from Yellow Sea.</title>
        <authorList>
            <person name="Tang T."/>
            <person name="Liu Q."/>
            <person name="Sun X."/>
        </authorList>
    </citation>
    <scope>NUCLEOTIDE SEQUENCE [LARGE SCALE GENOMIC DNA]</scope>
    <source>
        <strain evidence="2 3">YH-07</strain>
        <plasmid evidence="2 3">unnamed</plasmid>
    </source>
</reference>
<evidence type="ECO:0000313" key="3">
    <source>
        <dbReference type="Proteomes" id="UP000254508"/>
    </source>
</evidence>
<dbReference type="Pfam" id="PF11672">
    <property type="entry name" value="DUF3268"/>
    <property type="match status" value="1"/>
</dbReference>
<evidence type="ECO:0000313" key="2">
    <source>
        <dbReference type="EMBL" id="AXK44048.1"/>
    </source>
</evidence>
<organism evidence="2 3">
    <name type="scientific">Erythrobacter aureus</name>
    <dbReference type="NCBI Taxonomy" id="2182384"/>
    <lineage>
        <taxon>Bacteria</taxon>
        <taxon>Pseudomonadati</taxon>
        <taxon>Pseudomonadota</taxon>
        <taxon>Alphaproteobacteria</taxon>
        <taxon>Sphingomonadales</taxon>
        <taxon>Erythrobacteraceae</taxon>
        <taxon>Erythrobacter/Porphyrobacter group</taxon>
        <taxon>Erythrobacter</taxon>
    </lineage>
</organism>
<feature type="compositionally biased region" description="Basic residues" evidence="1">
    <location>
        <begin position="146"/>
        <end position="155"/>
    </location>
</feature>
<evidence type="ECO:0000256" key="1">
    <source>
        <dbReference type="SAM" id="MobiDB-lite"/>
    </source>
</evidence>
<dbReference type="OrthoDB" id="1028010at2"/>
<dbReference type="EMBL" id="CP031358">
    <property type="protein sequence ID" value="AXK44048.1"/>
    <property type="molecule type" value="Genomic_DNA"/>
</dbReference>
<dbReference type="RefSeq" id="WP_115418361.1">
    <property type="nucleotide sequence ID" value="NZ_CP031358.1"/>
</dbReference>
<gene>
    <name evidence="2" type="ORF">DVR09_16475</name>
</gene>
<keyword evidence="3" id="KW-1185">Reference proteome</keyword>
<dbReference type="InterPro" id="IPR021686">
    <property type="entry name" value="DUF3268"/>
</dbReference>
<dbReference type="Proteomes" id="UP000254508">
    <property type="component" value="Plasmid unnamed"/>
</dbReference>
<dbReference type="AlphaFoldDB" id="A0A345YJE6"/>
<feature type="region of interest" description="Disordered" evidence="1">
    <location>
        <begin position="146"/>
        <end position="171"/>
    </location>
</feature>
<keyword evidence="2" id="KW-0614">Plasmid</keyword>